<protein>
    <recommendedName>
        <fullName evidence="1">RNase H type-1 domain-containing protein</fullName>
    </recommendedName>
</protein>
<feature type="domain" description="RNase H type-1" evidence="1">
    <location>
        <begin position="49"/>
        <end position="84"/>
    </location>
</feature>
<name>A0ABR0NKZ8_GOSAR</name>
<organism evidence="2 3">
    <name type="scientific">Gossypium arboreum</name>
    <name type="common">Tree cotton</name>
    <name type="synonym">Gossypium nanking</name>
    <dbReference type="NCBI Taxonomy" id="29729"/>
    <lineage>
        <taxon>Eukaryota</taxon>
        <taxon>Viridiplantae</taxon>
        <taxon>Streptophyta</taxon>
        <taxon>Embryophyta</taxon>
        <taxon>Tracheophyta</taxon>
        <taxon>Spermatophyta</taxon>
        <taxon>Magnoliopsida</taxon>
        <taxon>eudicotyledons</taxon>
        <taxon>Gunneridae</taxon>
        <taxon>Pentapetalae</taxon>
        <taxon>rosids</taxon>
        <taxon>malvids</taxon>
        <taxon>Malvales</taxon>
        <taxon>Malvaceae</taxon>
        <taxon>Malvoideae</taxon>
        <taxon>Gossypium</taxon>
    </lineage>
</organism>
<keyword evidence="3" id="KW-1185">Reference proteome</keyword>
<evidence type="ECO:0000313" key="2">
    <source>
        <dbReference type="EMBL" id="KAK5794613.1"/>
    </source>
</evidence>
<evidence type="ECO:0000313" key="3">
    <source>
        <dbReference type="Proteomes" id="UP001358586"/>
    </source>
</evidence>
<dbReference type="Pfam" id="PF13456">
    <property type="entry name" value="RVT_3"/>
    <property type="match status" value="1"/>
</dbReference>
<reference evidence="2 3" key="1">
    <citation type="submission" date="2023-03" db="EMBL/GenBank/DDBJ databases">
        <title>WGS of Gossypium arboreum.</title>
        <authorList>
            <person name="Yu D."/>
        </authorList>
    </citation>
    <scope>NUCLEOTIDE SEQUENCE [LARGE SCALE GENOMIC DNA]</scope>
    <source>
        <tissue evidence="2">Leaf</tissue>
    </source>
</reference>
<accession>A0ABR0NKZ8</accession>
<evidence type="ECO:0000259" key="1">
    <source>
        <dbReference type="Pfam" id="PF13456"/>
    </source>
</evidence>
<dbReference type="EMBL" id="JARKNE010000010">
    <property type="protein sequence ID" value="KAK5794613.1"/>
    <property type="molecule type" value="Genomic_DNA"/>
</dbReference>
<proteinExistence type="predicted"/>
<gene>
    <name evidence="2" type="ORF">PVK06_035852</name>
</gene>
<sequence>MQLGITILHKQCGNQLCHDGIRVSSTYQEINGFCGIYKMKVVYWFLKIEARAILEGLKLAWNKRFKRVELESDNAMLIETIRSDLASVRVLMKSRRYMIGAQKLGKSNFDTFTGTPIKLLTT</sequence>
<dbReference type="Proteomes" id="UP001358586">
    <property type="component" value="Chromosome 10"/>
</dbReference>
<dbReference type="InterPro" id="IPR002156">
    <property type="entry name" value="RNaseH_domain"/>
</dbReference>
<comment type="caution">
    <text evidence="2">The sequence shown here is derived from an EMBL/GenBank/DDBJ whole genome shotgun (WGS) entry which is preliminary data.</text>
</comment>